<evidence type="ECO:0000313" key="12">
    <source>
        <dbReference type="EMBL" id="EEW54059.1"/>
    </source>
</evidence>
<dbReference type="PROSITE" id="PS50928">
    <property type="entry name" value="ABC_TM1"/>
    <property type="match status" value="1"/>
</dbReference>
<feature type="transmembrane region" description="Helical" evidence="9">
    <location>
        <begin position="306"/>
        <end position="327"/>
    </location>
</feature>
<dbReference type="Gene3D" id="1.10.3720.10">
    <property type="entry name" value="MetI-like"/>
    <property type="match status" value="1"/>
</dbReference>
<feature type="signal peptide" evidence="10">
    <location>
        <begin position="1"/>
        <end position="28"/>
    </location>
</feature>
<dbReference type="eggNOG" id="COG0834">
    <property type="taxonomic scope" value="Bacteria"/>
</dbReference>
<keyword evidence="7 9" id="KW-1133">Transmembrane helix</keyword>
<dbReference type="EMBL" id="ACLL01000018">
    <property type="protein sequence ID" value="EEW54059.1"/>
    <property type="molecule type" value="Genomic_DNA"/>
</dbReference>
<dbReference type="SUPFAM" id="SSF161098">
    <property type="entry name" value="MetI-like"/>
    <property type="match status" value="1"/>
</dbReference>
<feature type="domain" description="ABC transmembrane type-1" evidence="11">
    <location>
        <begin position="304"/>
        <end position="493"/>
    </location>
</feature>
<dbReference type="SMART" id="SM00079">
    <property type="entry name" value="PBPe"/>
    <property type="match status" value="1"/>
</dbReference>
<accession>C8P5X3</accession>
<evidence type="ECO:0000256" key="7">
    <source>
        <dbReference type="ARBA" id="ARBA00022989"/>
    </source>
</evidence>
<dbReference type="InterPro" id="IPR001638">
    <property type="entry name" value="Solute-binding_3/MltF_N"/>
</dbReference>
<sequence>MTMKHLKHYLMLLTIIASIIIAPLTALADSGTASSATTSSTTSAATDDSLQKIKQKGVLVVGTSAGYPPFEFTTKKDGKTEYVGFEMSLARQLAKDLGVKLEIKNMDFDSLLVALESHKIDVAIAGINITPEREKSVDFSKTYHKGTKYFLIHKQDKDKYKNYMDFKGKTVGTENGAMEYAMIKKYIPDVHEKGLSKWSSLVIALQAHKLDGVLMDSATAKAFAQNNPDLYAFNSHMKVTSDGVAVALPKGANSLKAAVNQTVDKVNREDLINKKWLPEAAKYMRASQKTNTVASYWTFFVKGVEYTLLITVLAVICGFLIGILFALMRLSSSKLLHSIAICYIEFIRGTPMLVQIMFVYFGIGAIIQSMPALVAGIIAVAINSGAYVAEIIRSGIQSLPLGQTEAARSLGMTKRQTFRYVIMPQALKNIWPALGNEFITLLKDSSLVSTIGVTELMYQTQLVQADTYKGVLPLFITMMIYFFLTFTLTRILNHFEKKFQHA</sequence>
<dbReference type="eggNOG" id="COG0765">
    <property type="taxonomic scope" value="Bacteria"/>
</dbReference>
<evidence type="ECO:0000313" key="13">
    <source>
        <dbReference type="Proteomes" id="UP000003675"/>
    </source>
</evidence>
<comment type="caution">
    <text evidence="12">The sequence shown here is derived from an EMBL/GenBank/DDBJ whole genome shotgun (WGS) entry which is preliminary data.</text>
</comment>
<dbReference type="GO" id="GO:0006865">
    <property type="term" value="P:amino acid transport"/>
    <property type="evidence" value="ECO:0007669"/>
    <property type="project" value="UniProtKB-KW"/>
</dbReference>
<keyword evidence="5 9" id="KW-0812">Transmembrane</keyword>
<dbReference type="HOGENOM" id="CLU_019602_20_4_9"/>
<dbReference type="InterPro" id="IPR001320">
    <property type="entry name" value="Iontro_rcpt_C"/>
</dbReference>
<keyword evidence="10" id="KW-0732">Signal</keyword>
<dbReference type="Pfam" id="PF00528">
    <property type="entry name" value="BPD_transp_1"/>
    <property type="match status" value="1"/>
</dbReference>
<dbReference type="STRING" id="525309.HMPREF0494_0717"/>
<dbReference type="InterPro" id="IPR010065">
    <property type="entry name" value="AA_ABC_transptr_permease_3TM"/>
</dbReference>
<protein>
    <submittedName>
        <fullName evidence="12">ABC transporter, permease protein</fullName>
    </submittedName>
</protein>
<evidence type="ECO:0000256" key="8">
    <source>
        <dbReference type="ARBA" id="ARBA00023136"/>
    </source>
</evidence>
<feature type="transmembrane region" description="Helical" evidence="9">
    <location>
        <begin position="358"/>
        <end position="382"/>
    </location>
</feature>
<comment type="subcellular location">
    <subcellularLocation>
        <location evidence="1 9">Cell membrane</location>
        <topology evidence="1 9">Multi-pass membrane protein</topology>
    </subcellularLocation>
</comment>
<dbReference type="SUPFAM" id="SSF53850">
    <property type="entry name" value="Periplasmic binding protein-like II"/>
    <property type="match status" value="1"/>
</dbReference>
<keyword evidence="4" id="KW-1003">Cell membrane</keyword>
<dbReference type="SMART" id="SM00062">
    <property type="entry name" value="PBPb"/>
    <property type="match status" value="1"/>
</dbReference>
<dbReference type="NCBIfam" id="TIGR01726">
    <property type="entry name" value="HEQRo_perm_3TM"/>
    <property type="match status" value="1"/>
</dbReference>
<feature type="transmembrane region" description="Helical" evidence="9">
    <location>
        <begin position="471"/>
        <end position="492"/>
    </location>
</feature>
<evidence type="ECO:0000256" key="1">
    <source>
        <dbReference type="ARBA" id="ARBA00004651"/>
    </source>
</evidence>
<dbReference type="GO" id="GO:0015276">
    <property type="term" value="F:ligand-gated monoatomic ion channel activity"/>
    <property type="evidence" value="ECO:0007669"/>
    <property type="project" value="InterPro"/>
</dbReference>
<evidence type="ECO:0000256" key="5">
    <source>
        <dbReference type="ARBA" id="ARBA00022692"/>
    </source>
</evidence>
<reference evidence="12 13" key="1">
    <citation type="submission" date="2009-09" db="EMBL/GenBank/DDBJ databases">
        <authorList>
            <person name="Qin X."/>
            <person name="Bachman B."/>
            <person name="Battles P."/>
            <person name="Bell A."/>
            <person name="Bess C."/>
            <person name="Bickham C."/>
            <person name="Chaboub L."/>
            <person name="Chen D."/>
            <person name="Coyle M."/>
            <person name="Deiros D.R."/>
            <person name="Dinh H."/>
            <person name="Forbes L."/>
            <person name="Fowler G."/>
            <person name="Francisco L."/>
            <person name="Fu Q."/>
            <person name="Gubbala S."/>
            <person name="Hale W."/>
            <person name="Han Y."/>
            <person name="Hemphill L."/>
            <person name="Highlander S.K."/>
            <person name="Hirani K."/>
            <person name="Hogues M."/>
            <person name="Jackson L."/>
            <person name="Jakkamsetti A."/>
            <person name="Javaid M."/>
            <person name="Jiang H."/>
            <person name="Korchina V."/>
            <person name="Kovar C."/>
            <person name="Lara F."/>
            <person name="Lee S."/>
            <person name="Mata R."/>
            <person name="Mathew T."/>
            <person name="Moen C."/>
            <person name="Morales K."/>
            <person name="Munidasa M."/>
            <person name="Nazareth L."/>
            <person name="Ngo R."/>
            <person name="Nguyen L."/>
            <person name="Okwuonu G."/>
            <person name="Ongeri F."/>
            <person name="Patil S."/>
            <person name="Petrosino J."/>
            <person name="Pham C."/>
            <person name="Pham P."/>
            <person name="Pu L.-L."/>
            <person name="Puazo M."/>
            <person name="Raj R."/>
            <person name="Reid J."/>
            <person name="Rouhana J."/>
            <person name="Saada N."/>
            <person name="Shang Y."/>
            <person name="Simmons D."/>
            <person name="Thornton R."/>
            <person name="Warren J."/>
            <person name="Weissenberger G."/>
            <person name="Zhang J."/>
            <person name="Zhang L."/>
            <person name="Zhou C."/>
            <person name="Zhu D."/>
            <person name="Muzny D."/>
            <person name="Worley K."/>
            <person name="Gibbs R."/>
        </authorList>
    </citation>
    <scope>NUCLEOTIDE SEQUENCE [LARGE SCALE GENOMIC DNA]</scope>
    <source>
        <strain evidence="12 13">DSM 16041</strain>
    </source>
</reference>
<evidence type="ECO:0000256" key="10">
    <source>
        <dbReference type="SAM" id="SignalP"/>
    </source>
</evidence>
<keyword evidence="8 9" id="KW-0472">Membrane</keyword>
<dbReference type="PANTHER" id="PTHR30614">
    <property type="entry name" value="MEMBRANE COMPONENT OF AMINO ACID ABC TRANSPORTER"/>
    <property type="match status" value="1"/>
</dbReference>
<comment type="similarity">
    <text evidence="2">Belongs to the binding-protein-dependent transport system permease family. HisMQ subfamily.</text>
</comment>
<dbReference type="GO" id="GO:0043190">
    <property type="term" value="C:ATP-binding cassette (ABC) transporter complex"/>
    <property type="evidence" value="ECO:0007669"/>
    <property type="project" value="InterPro"/>
</dbReference>
<dbReference type="InterPro" id="IPR000515">
    <property type="entry name" value="MetI-like"/>
</dbReference>
<evidence type="ECO:0000259" key="11">
    <source>
        <dbReference type="PROSITE" id="PS50928"/>
    </source>
</evidence>
<evidence type="ECO:0000256" key="6">
    <source>
        <dbReference type="ARBA" id="ARBA00022970"/>
    </source>
</evidence>
<dbReference type="Gene3D" id="3.40.190.10">
    <property type="entry name" value="Periplasmic binding protein-like II"/>
    <property type="match status" value="2"/>
</dbReference>
<proteinExistence type="inferred from homology"/>
<evidence type="ECO:0000256" key="3">
    <source>
        <dbReference type="ARBA" id="ARBA00022448"/>
    </source>
</evidence>
<dbReference type="InterPro" id="IPR043429">
    <property type="entry name" value="ArtM/GltK/GlnP/TcyL/YhdX-like"/>
</dbReference>
<dbReference type="CDD" id="cd06261">
    <property type="entry name" value="TM_PBP2"/>
    <property type="match status" value="1"/>
</dbReference>
<dbReference type="AlphaFoldDB" id="C8P5X3"/>
<keyword evidence="6" id="KW-0029">Amino-acid transport</keyword>
<dbReference type="Proteomes" id="UP000003675">
    <property type="component" value="Unassembled WGS sequence"/>
</dbReference>
<keyword evidence="3 9" id="KW-0813">Transport</keyword>
<evidence type="ECO:0000256" key="9">
    <source>
        <dbReference type="RuleBase" id="RU363032"/>
    </source>
</evidence>
<dbReference type="Pfam" id="PF00497">
    <property type="entry name" value="SBP_bac_3"/>
    <property type="match status" value="1"/>
</dbReference>
<dbReference type="InterPro" id="IPR035906">
    <property type="entry name" value="MetI-like_sf"/>
</dbReference>
<evidence type="ECO:0000256" key="4">
    <source>
        <dbReference type="ARBA" id="ARBA00022475"/>
    </source>
</evidence>
<organism evidence="12 13">
    <name type="scientific">Limosilactobacillus antri DSM 16041</name>
    <dbReference type="NCBI Taxonomy" id="525309"/>
    <lineage>
        <taxon>Bacteria</taxon>
        <taxon>Bacillati</taxon>
        <taxon>Bacillota</taxon>
        <taxon>Bacilli</taxon>
        <taxon>Lactobacillales</taxon>
        <taxon>Lactobacillaceae</taxon>
        <taxon>Limosilactobacillus</taxon>
    </lineage>
</organism>
<dbReference type="FunFam" id="1.10.3720.10:FF:000033">
    <property type="entry name" value="Polar amino acid ABC transporter permease"/>
    <property type="match status" value="1"/>
</dbReference>
<name>C8P5X3_9LACO</name>
<feature type="chain" id="PRO_5002989808" evidence="10">
    <location>
        <begin position="29"/>
        <end position="502"/>
    </location>
</feature>
<dbReference type="PANTHER" id="PTHR30614:SF20">
    <property type="entry name" value="GLUTAMINE TRANSPORT SYSTEM PERMEASE PROTEIN GLNP"/>
    <property type="match status" value="1"/>
</dbReference>
<gene>
    <name evidence="12" type="primary">glnP4</name>
    <name evidence="12" type="ORF">HMPREF0494_0717</name>
</gene>
<evidence type="ECO:0000256" key="2">
    <source>
        <dbReference type="ARBA" id="ARBA00010072"/>
    </source>
</evidence>